<dbReference type="Gene3D" id="3.30.200.20">
    <property type="entry name" value="Phosphorylase Kinase, domain 1"/>
    <property type="match status" value="1"/>
</dbReference>
<evidence type="ECO:0000313" key="2">
    <source>
        <dbReference type="EMBL" id="PPK98129.1"/>
    </source>
</evidence>
<accession>A0A2S6IVB6</accession>
<keyword evidence="1 2" id="KW-0418">Kinase</keyword>
<proteinExistence type="inferred from homology"/>
<dbReference type="Gene3D" id="1.20.1270.240">
    <property type="match status" value="1"/>
</dbReference>
<keyword evidence="3" id="KW-1185">Reference proteome</keyword>
<dbReference type="AlphaFoldDB" id="A0A2S6IVB6"/>
<evidence type="ECO:0000256" key="1">
    <source>
        <dbReference type="PIRNR" id="PIRNR006221"/>
    </source>
</evidence>
<dbReference type="GO" id="GO:0016301">
    <property type="term" value="F:kinase activity"/>
    <property type="evidence" value="ECO:0007669"/>
    <property type="project" value="UniProtKB-UniRule"/>
</dbReference>
<comment type="similarity">
    <text evidence="1">Belongs to the fructosamine kinase family.</text>
</comment>
<dbReference type="Gene3D" id="1.10.510.10">
    <property type="entry name" value="Transferase(Phosphotransferase) domain 1"/>
    <property type="match status" value="1"/>
</dbReference>
<dbReference type="InterPro" id="IPR016477">
    <property type="entry name" value="Fructo-/Ketosamine-3-kinase"/>
</dbReference>
<protein>
    <submittedName>
        <fullName evidence="2">Fructosamine-3-kinase</fullName>
    </submittedName>
</protein>
<dbReference type="InterPro" id="IPR011009">
    <property type="entry name" value="Kinase-like_dom_sf"/>
</dbReference>
<dbReference type="EMBL" id="PTJD01000002">
    <property type="protein sequence ID" value="PPK98129.1"/>
    <property type="molecule type" value="Genomic_DNA"/>
</dbReference>
<dbReference type="SUPFAM" id="SSF56112">
    <property type="entry name" value="Protein kinase-like (PK-like)"/>
    <property type="match status" value="1"/>
</dbReference>
<dbReference type="PANTHER" id="PTHR12149:SF8">
    <property type="entry name" value="PROTEIN-RIBULOSAMINE 3-KINASE"/>
    <property type="match status" value="1"/>
</dbReference>
<name>A0A2S6IVB6_9ACTN</name>
<dbReference type="PIRSF" id="PIRSF006221">
    <property type="entry name" value="Ketosamine-3-kinase"/>
    <property type="match status" value="1"/>
</dbReference>
<organism evidence="2 3">
    <name type="scientific">Kineococcus xinjiangensis</name>
    <dbReference type="NCBI Taxonomy" id="512762"/>
    <lineage>
        <taxon>Bacteria</taxon>
        <taxon>Bacillati</taxon>
        <taxon>Actinomycetota</taxon>
        <taxon>Actinomycetes</taxon>
        <taxon>Kineosporiales</taxon>
        <taxon>Kineosporiaceae</taxon>
        <taxon>Kineococcus</taxon>
    </lineage>
</organism>
<reference evidence="2 3" key="1">
    <citation type="submission" date="2018-02" db="EMBL/GenBank/DDBJ databases">
        <title>Genomic Encyclopedia of Archaeal and Bacterial Type Strains, Phase II (KMG-II): from individual species to whole genera.</title>
        <authorList>
            <person name="Goeker M."/>
        </authorList>
    </citation>
    <scope>NUCLEOTIDE SEQUENCE [LARGE SCALE GENOMIC DNA]</scope>
    <source>
        <strain evidence="2 3">DSM 22857</strain>
    </source>
</reference>
<comment type="caution">
    <text evidence="2">The sequence shown here is derived from an EMBL/GenBank/DDBJ whole genome shotgun (WGS) entry which is preliminary data.</text>
</comment>
<dbReference type="Proteomes" id="UP000239485">
    <property type="component" value="Unassembled WGS sequence"/>
</dbReference>
<sequence>MHVKRRDGLPPEHFAVEAAGLRWLAAAADGVAVAEPVEVLPDGLVLPRVVQVAPTPAAAEEFGRRLAATHAAGAPGFGSAPPGVAGDGWIAELRLPLSERGSSAWGPFYAQQRLLPFLRAARDSGAVDAVGAAAVERVCALLVDSDPALTGPERPPARLHGDLWSGNVLWSAEGAVLIDPAAHGGHPETDLAMLALFGLPHLDRALGACAEAAGLDRGWRGRVPLHQLHPLLVHAVLFGSGYGAQAVRAARACLALG</sequence>
<gene>
    <name evidence="2" type="ORF">CLV92_102282</name>
</gene>
<evidence type="ECO:0000313" key="3">
    <source>
        <dbReference type="Proteomes" id="UP000239485"/>
    </source>
</evidence>
<dbReference type="PANTHER" id="PTHR12149">
    <property type="entry name" value="FRUCTOSAMINE 3 KINASE-RELATED PROTEIN"/>
    <property type="match status" value="1"/>
</dbReference>
<keyword evidence="1" id="KW-0808">Transferase</keyword>
<dbReference type="Pfam" id="PF03881">
    <property type="entry name" value="Fructosamin_kin"/>
    <property type="match status" value="1"/>
</dbReference>